<comment type="caution">
    <text evidence="5">The sequence shown here is derived from an EMBL/GenBank/DDBJ whole genome shotgun (WGS) entry which is preliminary data.</text>
</comment>
<dbReference type="Gene3D" id="4.10.240.10">
    <property type="entry name" value="Zn(2)-C6 fungal-type DNA-binding domain"/>
    <property type="match status" value="1"/>
</dbReference>
<sequence length="659" mass="74067">MDGPPSKRKRIVTACVECHRRKQKCNHGKPCSNCEARNVRDRCIYDDDGNTNNSLDALPKEAEPQHDGFNLTGQAGYSLNADNSYTALQRSLLGSADTNAGTSRHNSVGDSLKHILGQLPAKRTIKGLIDNYFEEANWYFLVLERVFFNELYSSWLESCEKDTRNEDIQLKHFPALLFQVLAVSLQFLPLNSPCGRALALGDLKTADQLSYKYSTAGLDIDKTFGRHPPSIVSVQHALMRSLWLKNCSRGIEAWYSLGDAIRQAQDLGLHLQSHIDQSDAVPLEKTLRNLWYDEYKRRLWMTLFVWDSHMAFSLGRPRAINAVDCTARLPLDCNIPEQPSRIIPTPINATDVPSTYCAQLFHYFISQKMHEILSKGANKSHFADYSFIQNVHDQIVSYLQNLPPAVRPENPDTSFDLEYPRLLKQRQHISNAARCFLVALHRPHFHQHQLSRKAATEAAFACLKAQQQLFELVGEHQHRIYNLSFYTIDASMFLSAMVLEQSSVDKTFLIETYSALCASIYRLTVMQARSALARSGLQMLTSCKQKICEVHGIDPSLSGGIFGPSAQGPQDDILASNPGLDFNAPVEGNLPMPLANNLSTNQQTQEFSNLNANGNVYAAPSFEMGLDGFDATYDAALNWNSFLDDQNNLDFTDPFGEWV</sequence>
<keyword evidence="6" id="KW-1185">Reference proteome</keyword>
<dbReference type="InterPro" id="IPR036864">
    <property type="entry name" value="Zn2-C6_fun-type_DNA-bd_sf"/>
</dbReference>
<evidence type="ECO:0000259" key="4">
    <source>
        <dbReference type="PROSITE" id="PS50048"/>
    </source>
</evidence>
<keyword evidence="2" id="KW-0479">Metal-binding</keyword>
<evidence type="ECO:0000313" key="6">
    <source>
        <dbReference type="Proteomes" id="UP001629113"/>
    </source>
</evidence>
<proteinExistence type="predicted"/>
<dbReference type="InterPro" id="IPR001138">
    <property type="entry name" value="Zn2Cys6_DnaBD"/>
</dbReference>
<dbReference type="PANTHER" id="PTHR31001:SF87">
    <property type="entry name" value="COL-21"/>
    <property type="match status" value="1"/>
</dbReference>
<evidence type="ECO:0000256" key="2">
    <source>
        <dbReference type="ARBA" id="ARBA00022723"/>
    </source>
</evidence>
<dbReference type="Proteomes" id="UP001629113">
    <property type="component" value="Unassembled WGS sequence"/>
</dbReference>
<reference evidence="5 6" key="1">
    <citation type="submission" date="2024-06" db="EMBL/GenBank/DDBJ databases">
        <title>Complete genome of Phlyctema vagabunda strain 19-DSS-EL-015.</title>
        <authorList>
            <person name="Fiorenzani C."/>
        </authorList>
    </citation>
    <scope>NUCLEOTIDE SEQUENCE [LARGE SCALE GENOMIC DNA]</scope>
    <source>
        <strain evidence="5 6">19-DSS-EL-015</strain>
    </source>
</reference>
<feature type="domain" description="Zn(2)-C6 fungal-type" evidence="4">
    <location>
        <begin position="14"/>
        <end position="45"/>
    </location>
</feature>
<dbReference type="Pfam" id="PF00172">
    <property type="entry name" value="Zn_clus"/>
    <property type="match status" value="1"/>
</dbReference>
<gene>
    <name evidence="5" type="ORF">PVAG01_09740</name>
</gene>
<protein>
    <submittedName>
        <fullName evidence="5">Fungal specific transcription factor domain-containing protein</fullName>
    </submittedName>
</protein>
<accession>A0ABR4P885</accession>
<evidence type="ECO:0000256" key="3">
    <source>
        <dbReference type="ARBA" id="ARBA00023242"/>
    </source>
</evidence>
<comment type="subcellular location">
    <subcellularLocation>
        <location evidence="1">Nucleus</location>
    </subcellularLocation>
</comment>
<dbReference type="CDD" id="cd12148">
    <property type="entry name" value="fungal_TF_MHR"/>
    <property type="match status" value="1"/>
</dbReference>
<organism evidence="5 6">
    <name type="scientific">Phlyctema vagabunda</name>
    <dbReference type="NCBI Taxonomy" id="108571"/>
    <lineage>
        <taxon>Eukaryota</taxon>
        <taxon>Fungi</taxon>
        <taxon>Dikarya</taxon>
        <taxon>Ascomycota</taxon>
        <taxon>Pezizomycotina</taxon>
        <taxon>Leotiomycetes</taxon>
        <taxon>Helotiales</taxon>
        <taxon>Dermateaceae</taxon>
        <taxon>Phlyctema</taxon>
    </lineage>
</organism>
<dbReference type="SMART" id="SM00906">
    <property type="entry name" value="Fungal_trans"/>
    <property type="match status" value="1"/>
</dbReference>
<dbReference type="EMBL" id="JBFCZG010000008">
    <property type="protein sequence ID" value="KAL3419518.1"/>
    <property type="molecule type" value="Genomic_DNA"/>
</dbReference>
<dbReference type="SUPFAM" id="SSF57701">
    <property type="entry name" value="Zn2/Cys6 DNA-binding domain"/>
    <property type="match status" value="1"/>
</dbReference>
<dbReference type="PROSITE" id="PS50048">
    <property type="entry name" value="ZN2_CY6_FUNGAL_2"/>
    <property type="match status" value="1"/>
</dbReference>
<keyword evidence="3" id="KW-0539">Nucleus</keyword>
<dbReference type="InterPro" id="IPR007219">
    <property type="entry name" value="XnlR_reg_dom"/>
</dbReference>
<dbReference type="InterPro" id="IPR050613">
    <property type="entry name" value="Sec_Metabolite_Reg"/>
</dbReference>
<evidence type="ECO:0000256" key="1">
    <source>
        <dbReference type="ARBA" id="ARBA00004123"/>
    </source>
</evidence>
<evidence type="ECO:0000313" key="5">
    <source>
        <dbReference type="EMBL" id="KAL3419518.1"/>
    </source>
</evidence>
<dbReference type="CDD" id="cd00067">
    <property type="entry name" value="GAL4"/>
    <property type="match status" value="1"/>
</dbReference>
<name>A0ABR4P885_9HELO</name>
<dbReference type="PROSITE" id="PS00463">
    <property type="entry name" value="ZN2_CY6_FUNGAL_1"/>
    <property type="match status" value="1"/>
</dbReference>
<dbReference type="SMART" id="SM00066">
    <property type="entry name" value="GAL4"/>
    <property type="match status" value="1"/>
</dbReference>
<dbReference type="Pfam" id="PF04082">
    <property type="entry name" value="Fungal_trans"/>
    <property type="match status" value="1"/>
</dbReference>
<dbReference type="PANTHER" id="PTHR31001">
    <property type="entry name" value="UNCHARACTERIZED TRANSCRIPTIONAL REGULATORY PROTEIN"/>
    <property type="match status" value="1"/>
</dbReference>